<sequence>MFRTVSSDHPSVGLLLTPAERLALLLLLAAQPRGETLPSDSSTLNTRAYSRKLQESVLDVPLAVVRLVRDPLDEVVDARRRVKVRRAHLTELVKDTVTNLPPVLPQLLFHLLHLLLLSHFPSFSSRAEHPDACRPAPAGTGGTLPQPSRATSNPRTDMNVSSCIRRPAPASRIQSTSLRAG</sequence>
<evidence type="ECO:0000256" key="1">
    <source>
        <dbReference type="SAM" id="MobiDB-lite"/>
    </source>
</evidence>
<name>Q2J5M2_FRACC</name>
<protein>
    <submittedName>
        <fullName evidence="2">Uncharacterized protein</fullName>
    </submittedName>
</protein>
<feature type="region of interest" description="Disordered" evidence="1">
    <location>
        <begin position="127"/>
        <end position="181"/>
    </location>
</feature>
<dbReference type="AlphaFoldDB" id="Q2J5M2"/>
<gene>
    <name evidence="2" type="ordered locus">Francci3_4072</name>
</gene>
<dbReference type="EMBL" id="CP000249">
    <property type="protein sequence ID" value="ABD13420.1"/>
    <property type="molecule type" value="Genomic_DNA"/>
</dbReference>
<accession>Q2J5M2</accession>
<dbReference type="HOGENOM" id="CLU_1486998_0_0_11"/>
<proteinExistence type="predicted"/>
<organism evidence="2 3">
    <name type="scientific">Frankia casuarinae (strain DSM 45818 / CECT 9043 / HFP020203 / CcI3)</name>
    <dbReference type="NCBI Taxonomy" id="106370"/>
    <lineage>
        <taxon>Bacteria</taxon>
        <taxon>Bacillati</taxon>
        <taxon>Actinomycetota</taxon>
        <taxon>Actinomycetes</taxon>
        <taxon>Frankiales</taxon>
        <taxon>Frankiaceae</taxon>
        <taxon>Frankia</taxon>
    </lineage>
</organism>
<evidence type="ECO:0000313" key="3">
    <source>
        <dbReference type="Proteomes" id="UP000001937"/>
    </source>
</evidence>
<feature type="compositionally biased region" description="Polar residues" evidence="1">
    <location>
        <begin position="143"/>
        <end position="162"/>
    </location>
</feature>
<reference evidence="2 3" key="1">
    <citation type="journal article" date="2007" name="Genome Res.">
        <title>Genome characteristics of facultatively symbiotic Frankia sp. strains reflect host range and host plant biogeography.</title>
        <authorList>
            <person name="Normand P."/>
            <person name="Lapierre P."/>
            <person name="Tisa L.S."/>
            <person name="Gogarten J.P."/>
            <person name="Alloisio N."/>
            <person name="Bagnarol E."/>
            <person name="Bassi C.A."/>
            <person name="Berry A.M."/>
            <person name="Bickhart D.M."/>
            <person name="Choisne N."/>
            <person name="Couloux A."/>
            <person name="Cournoyer B."/>
            <person name="Cruveiller S."/>
            <person name="Daubin V."/>
            <person name="Demange N."/>
            <person name="Francino M.P."/>
            <person name="Goltsman E."/>
            <person name="Huang Y."/>
            <person name="Kopp O.R."/>
            <person name="Labarre L."/>
            <person name="Lapidus A."/>
            <person name="Lavire C."/>
            <person name="Marechal J."/>
            <person name="Martinez M."/>
            <person name="Mastronunzio J.E."/>
            <person name="Mullin B.C."/>
            <person name="Niemann J."/>
            <person name="Pujic P."/>
            <person name="Rawnsley T."/>
            <person name="Rouy Z."/>
            <person name="Schenowitz C."/>
            <person name="Sellstedt A."/>
            <person name="Tavares F."/>
            <person name="Tomkins J.P."/>
            <person name="Vallenet D."/>
            <person name="Valverde C."/>
            <person name="Wall L.G."/>
            <person name="Wang Y."/>
            <person name="Medigue C."/>
            <person name="Benson D.R."/>
        </authorList>
    </citation>
    <scope>NUCLEOTIDE SEQUENCE [LARGE SCALE GENOMIC DNA]</scope>
    <source>
        <strain evidence="3">DSM 45818 / CECT 9043 / CcI3</strain>
    </source>
</reference>
<dbReference type="Proteomes" id="UP000001937">
    <property type="component" value="Chromosome"/>
</dbReference>
<evidence type="ECO:0000313" key="2">
    <source>
        <dbReference type="EMBL" id="ABD13420.1"/>
    </source>
</evidence>
<dbReference type="KEGG" id="fra:Francci3_4072"/>
<feature type="compositionally biased region" description="Polar residues" evidence="1">
    <location>
        <begin position="172"/>
        <end position="181"/>
    </location>
</feature>
<keyword evidence="3" id="KW-1185">Reference proteome</keyword>